<dbReference type="PRINTS" id="PR00813">
    <property type="entry name" value="BCTERIALGSPG"/>
</dbReference>
<dbReference type="InterPro" id="IPR045584">
    <property type="entry name" value="Pilin-like"/>
</dbReference>
<evidence type="ECO:0000313" key="3">
    <source>
        <dbReference type="EMBL" id="MCF0264836.1"/>
    </source>
</evidence>
<keyword evidence="2" id="KW-0472">Membrane</keyword>
<dbReference type="NCBIfam" id="TIGR02532">
    <property type="entry name" value="IV_pilin_GFxxxE"/>
    <property type="match status" value="1"/>
</dbReference>
<evidence type="ECO:0000256" key="2">
    <source>
        <dbReference type="SAM" id="Phobius"/>
    </source>
</evidence>
<keyword evidence="2" id="KW-0812">Transmembrane</keyword>
<dbReference type="InterPro" id="IPR000983">
    <property type="entry name" value="Bac_GSPG_pilin"/>
</dbReference>
<evidence type="ECO:0000313" key="4">
    <source>
        <dbReference type="Proteomes" id="UP000887320"/>
    </source>
</evidence>
<dbReference type="Gene3D" id="3.30.700.10">
    <property type="entry name" value="Glycoprotein, Type 4 Pilin"/>
    <property type="match status" value="1"/>
</dbReference>
<gene>
    <name evidence="3" type="ORF">KW868_10225</name>
</gene>
<dbReference type="SUPFAM" id="SSF54523">
    <property type="entry name" value="Pili subunits"/>
    <property type="match status" value="1"/>
</dbReference>
<proteinExistence type="predicted"/>
<dbReference type="RefSeq" id="WP_004718286.1">
    <property type="nucleotide sequence ID" value="NZ_BBRY01000004.1"/>
</dbReference>
<dbReference type="PANTHER" id="PTHR30093:SF47">
    <property type="entry name" value="TYPE IV PILUS NON-CORE MINOR PILIN PILE"/>
    <property type="match status" value="1"/>
</dbReference>
<dbReference type="PROSITE" id="PS00409">
    <property type="entry name" value="PROKAR_NTER_METHYL"/>
    <property type="match status" value="1"/>
</dbReference>
<dbReference type="Pfam" id="PF07963">
    <property type="entry name" value="N_methyl"/>
    <property type="match status" value="1"/>
</dbReference>
<comment type="caution">
    <text evidence="3">The sequence shown here is derived from an EMBL/GenBank/DDBJ whole genome shotgun (WGS) entry which is preliminary data.</text>
</comment>
<dbReference type="GO" id="GO:0015627">
    <property type="term" value="C:type II protein secretion system complex"/>
    <property type="evidence" value="ECO:0007669"/>
    <property type="project" value="InterPro"/>
</dbReference>
<keyword evidence="2" id="KW-1133">Transmembrane helix</keyword>
<keyword evidence="1" id="KW-0488">Methylation</keyword>
<name>A0A6A1RWD7_ACIGI</name>
<accession>A0A6A1RWD7</accession>
<dbReference type="EMBL" id="JAHWXT010000003">
    <property type="protein sequence ID" value="MCF0264836.1"/>
    <property type="molecule type" value="Genomic_DNA"/>
</dbReference>
<organism evidence="3 4">
    <name type="scientific">Acinetobacter guillouiae</name>
    <name type="common">Acinetobacter genomosp. 11</name>
    <dbReference type="NCBI Taxonomy" id="106649"/>
    <lineage>
        <taxon>Bacteria</taxon>
        <taxon>Pseudomonadati</taxon>
        <taxon>Pseudomonadota</taxon>
        <taxon>Gammaproteobacteria</taxon>
        <taxon>Moraxellales</taxon>
        <taxon>Moraxellaceae</taxon>
        <taxon>Acinetobacter</taxon>
    </lineage>
</organism>
<feature type="transmembrane region" description="Helical" evidence="2">
    <location>
        <begin position="7"/>
        <end position="27"/>
    </location>
</feature>
<reference evidence="3" key="1">
    <citation type="submission" date="2021-07" db="EMBL/GenBank/DDBJ databases">
        <authorList>
            <person name="Fernandez M."/>
            <person name="Pereira P."/>
            <person name="Torres Tejerizo G.A."/>
            <person name="Gonzalez P."/>
            <person name="Agostini E."/>
        </authorList>
    </citation>
    <scope>NUCLEOTIDE SEQUENCE</scope>
    <source>
        <strain evidence="3">SFC 500-1A</strain>
    </source>
</reference>
<dbReference type="Proteomes" id="UP000887320">
    <property type="component" value="Unassembled WGS sequence"/>
</dbReference>
<evidence type="ECO:0000256" key="1">
    <source>
        <dbReference type="ARBA" id="ARBA00022481"/>
    </source>
</evidence>
<dbReference type="InterPro" id="IPR012902">
    <property type="entry name" value="N_methyl_site"/>
</dbReference>
<protein>
    <submittedName>
        <fullName evidence="3">Prepilin-type N-terminal cleavage/methylation domain-containing protein</fullName>
    </submittedName>
</protein>
<sequence length="157" mass="17726">MKKIQGFTLIELIIVVIIIAIMAAIAIPSYKDVIQSNTEKKVQQEILKLSEQLERYKSRNFNYRNFSGTATELPDGYTLKISDLEDSSKSLTDDVQGIGWYISVAPPTDTNNRNYSAKNNYFLMSSNGLQCKSRLASDVNFKCEPWNDGTKTGSQPW</sequence>
<dbReference type="PANTHER" id="PTHR30093">
    <property type="entry name" value="GENERAL SECRETION PATHWAY PROTEIN G"/>
    <property type="match status" value="1"/>
</dbReference>
<dbReference type="AlphaFoldDB" id="A0A6A1RWD7"/>
<dbReference type="GO" id="GO:0015628">
    <property type="term" value="P:protein secretion by the type II secretion system"/>
    <property type="evidence" value="ECO:0007669"/>
    <property type="project" value="InterPro"/>
</dbReference>